<comment type="caution">
    <text evidence="1">The sequence shown here is derived from an EMBL/GenBank/DDBJ whole genome shotgun (WGS) entry which is preliminary data.</text>
</comment>
<accession>A0A2N0BD51</accession>
<dbReference type="AlphaFoldDB" id="A0A2N0BD51"/>
<dbReference type="EMBL" id="NPEF01000014">
    <property type="protein sequence ID" value="PJZ94467.1"/>
    <property type="molecule type" value="Genomic_DNA"/>
</dbReference>
<reference evidence="1" key="1">
    <citation type="submission" date="2017-07" db="EMBL/GenBank/DDBJ databases">
        <title>Leptospira spp. isolated from tropical soils.</title>
        <authorList>
            <person name="Thibeaux R."/>
            <person name="Iraola G."/>
            <person name="Ferres I."/>
            <person name="Bierque E."/>
            <person name="Girault D."/>
            <person name="Soupe-Gilbert M.-E."/>
            <person name="Picardeau M."/>
            <person name="Goarant C."/>
        </authorList>
    </citation>
    <scope>NUCLEOTIDE SEQUENCE [LARGE SCALE GENOMIC DNA]</scope>
    <source>
        <strain evidence="1">ATI7-C-A5</strain>
    </source>
</reference>
<name>A0A2N0BD51_9LEPT</name>
<gene>
    <name evidence="1" type="ORF">CH379_02545</name>
</gene>
<protein>
    <submittedName>
        <fullName evidence="1">Uncharacterized protein</fullName>
    </submittedName>
</protein>
<evidence type="ECO:0000313" key="1">
    <source>
        <dbReference type="EMBL" id="PJZ94467.1"/>
    </source>
</evidence>
<proteinExistence type="predicted"/>
<organism evidence="1">
    <name type="scientific">Leptospira ellisii</name>
    <dbReference type="NCBI Taxonomy" id="2023197"/>
    <lineage>
        <taxon>Bacteria</taxon>
        <taxon>Pseudomonadati</taxon>
        <taxon>Spirochaetota</taxon>
        <taxon>Spirochaetia</taxon>
        <taxon>Leptospirales</taxon>
        <taxon>Leptospiraceae</taxon>
        <taxon>Leptospira</taxon>
    </lineage>
</organism>
<sequence>MAAGKKSGKFSYHEIRLPASGIFPLFFGGITTESVGRQPTSVGAQTGNVLNSILNPRRY</sequence>